<comment type="caution">
    <text evidence="1">The sequence shown here is derived from an EMBL/GenBank/DDBJ whole genome shotgun (WGS) entry which is preliminary data.</text>
</comment>
<sequence>MHLLDLLLQYYKTQFLRKIQEYNIKSTYHKYYYFTNTRSGKRDINKARRLVECLDVIGQNNIRALYVGTSEYSKNIKRPKFTGRLATTIIVEDGLWLG</sequence>
<proteinExistence type="predicted"/>
<dbReference type="EMBL" id="NXLT01000005">
    <property type="protein sequence ID" value="RDU66631.1"/>
    <property type="molecule type" value="Genomic_DNA"/>
</dbReference>
<evidence type="ECO:0000313" key="1">
    <source>
        <dbReference type="EMBL" id="RDU66631.1"/>
    </source>
</evidence>
<organism evidence="1 2">
    <name type="scientific">Helicobacter equorum</name>
    <dbReference type="NCBI Taxonomy" id="361872"/>
    <lineage>
        <taxon>Bacteria</taxon>
        <taxon>Pseudomonadati</taxon>
        <taxon>Campylobacterota</taxon>
        <taxon>Epsilonproteobacteria</taxon>
        <taxon>Campylobacterales</taxon>
        <taxon>Helicobacteraceae</taxon>
        <taxon>Helicobacter</taxon>
    </lineage>
</organism>
<gene>
    <name evidence="1" type="ORF">CQA54_06630</name>
</gene>
<keyword evidence="2" id="KW-1185">Reference proteome</keyword>
<dbReference type="AlphaFoldDB" id="A0A3D8IPV0"/>
<dbReference type="Proteomes" id="UP000256514">
    <property type="component" value="Unassembled WGS sequence"/>
</dbReference>
<evidence type="ECO:0000313" key="2">
    <source>
        <dbReference type="Proteomes" id="UP000256514"/>
    </source>
</evidence>
<protein>
    <submittedName>
        <fullName evidence="1">Uncharacterized protein</fullName>
    </submittedName>
</protein>
<dbReference type="OrthoDB" id="5328951at2"/>
<name>A0A3D8IPV0_9HELI</name>
<dbReference type="RefSeq" id="WP_115571326.1">
    <property type="nucleotide sequence ID" value="NZ_NXLT01000005.1"/>
</dbReference>
<reference evidence="1 2" key="1">
    <citation type="submission" date="2018-04" db="EMBL/GenBank/DDBJ databases">
        <title>Novel Campyloabacter and Helicobacter Species and Strains.</title>
        <authorList>
            <person name="Mannion A.J."/>
            <person name="Shen Z."/>
            <person name="Fox J.G."/>
        </authorList>
    </citation>
    <scope>NUCLEOTIDE SEQUENCE [LARGE SCALE GENOMIC DNA]</scope>
    <source>
        <strain evidence="1 2">MIT 12-6600</strain>
    </source>
</reference>
<accession>A0A3D8IPV0</accession>